<dbReference type="SMART" id="SM00132">
    <property type="entry name" value="LIM"/>
    <property type="match status" value="2"/>
</dbReference>
<feature type="compositionally biased region" description="Low complexity" evidence="5">
    <location>
        <begin position="290"/>
        <end position="300"/>
    </location>
</feature>
<organism evidence="7 8">
    <name type="scientific">Neohortaea acidophila</name>
    <dbReference type="NCBI Taxonomy" id="245834"/>
    <lineage>
        <taxon>Eukaryota</taxon>
        <taxon>Fungi</taxon>
        <taxon>Dikarya</taxon>
        <taxon>Ascomycota</taxon>
        <taxon>Pezizomycotina</taxon>
        <taxon>Dothideomycetes</taxon>
        <taxon>Dothideomycetidae</taxon>
        <taxon>Mycosphaerellales</taxon>
        <taxon>Teratosphaeriaceae</taxon>
        <taxon>Neohortaea</taxon>
    </lineage>
</organism>
<feature type="compositionally biased region" description="Polar residues" evidence="5">
    <location>
        <begin position="56"/>
        <end position="75"/>
    </location>
</feature>
<feature type="compositionally biased region" description="Low complexity" evidence="5">
    <location>
        <begin position="731"/>
        <end position="745"/>
    </location>
</feature>
<evidence type="ECO:0000313" key="7">
    <source>
        <dbReference type="EMBL" id="KAF2484052.1"/>
    </source>
</evidence>
<feature type="compositionally biased region" description="Low complexity" evidence="5">
    <location>
        <begin position="158"/>
        <end position="176"/>
    </location>
</feature>
<evidence type="ECO:0000256" key="2">
    <source>
        <dbReference type="ARBA" id="ARBA00022833"/>
    </source>
</evidence>
<dbReference type="PROSITE" id="PS50023">
    <property type="entry name" value="LIM_DOMAIN_2"/>
    <property type="match status" value="1"/>
</dbReference>
<dbReference type="PANTHER" id="PTHR24210">
    <property type="entry name" value="LIM DOMAIN-CONTAINING PROTEIN"/>
    <property type="match status" value="1"/>
</dbReference>
<keyword evidence="3 4" id="KW-0440">LIM domain</keyword>
<sequence length="1090" mass="115671">MSLAATLAASGMRPASFLPTIKCSNCGDEIEIAAMSEHACSAAPTSPKAAPPSWSNPFTLRQINASENKPLQPSPLQFDAPEPEPKAAPRQFSPDDNKPAQPSPLQFTSEPSEIRPRAPTEGSSQLPSLNTSRPALPRINSELANQPFLGRMPPTPLSPSSSVRSGSSSSSKNVPPKRAMTTPAPRLWDPRPPSPELSANLDCAFPPFPTPAVAKRKASTASQSSARSAARRDVSAAESRSPVGSQPEDAPFSKLELSKTGLDSRRPSNEDRSQPSTPVLEKRPSPRIDPLSPLAESPASEEPPAPAIISPLASAVMPMSPTSESGFEAFPAPPPAQNRVPPQRPPRPDDPLTPANITFASLLGESPSPSMSSMSSMPKSPAVDSPPPPAAAPKPPAAESGFKAFKRALSLKRVASRKPARPEEPMPPATVAAQLAMAYEPSQKKPPPSRPARPAEGIPDALLNPLSLQTRTMREPLSPRPWALQESDRSQTVPLSSTTDFDLLTSPTLSKMASEPALRFNAELTSAGPPPSPPRINENLDDSRLDPRKHDAPPVPPLVDAHRSLESLHKSYASGASTDCSETSLGDLSFGRSNTTAEQSPVISAASSLDLFSPLSMVVAKEQDEEDDALRVPALNVTGPKQLSFEVEEVHDETPHVEEVAPLRTTLCPVSPLEPEAVARDEQLDDDALPSPPLPSPPAVDTWGMESPMDPALSDGIFGQPGDAPSPSPVSTPTAPLSLTPDPLDVAASLSPTPAEPVRESLIPDTAGEIHSPAPLSPPLVQESFSVDLQEEAASPNPLSISPAEVSLAPDSPKLERLSSSVCDPKRPHSTASTQVAVPEAQCAEAQQAPPDANFQDFNFGESVASELLPSDSSASSSRKASESAGSTTSEPSQPTITSPEAPPIPQSGVESGLIRKGTTGAKASCRGCRQRIEGKSVKAADGRLTGRWHRACFVCHTCASPFTTADFYVFNNHPYCEQHYHEMNGSVCHACHRGIEGPFLETSSGPPAGHEVRKYHRRCFTCVECRMVLSDGYFEIGGMVHCERHALAAMRQQAARRAPPPGTVAPRLSSGLRAESFKAERRRTRLMQS</sequence>
<evidence type="ECO:0000313" key="8">
    <source>
        <dbReference type="Proteomes" id="UP000799767"/>
    </source>
</evidence>
<dbReference type="RefSeq" id="XP_033590622.1">
    <property type="nucleotide sequence ID" value="XM_033735325.1"/>
</dbReference>
<keyword evidence="1 4" id="KW-0479">Metal-binding</keyword>
<reference evidence="7" key="1">
    <citation type="journal article" date="2020" name="Stud. Mycol.">
        <title>101 Dothideomycetes genomes: a test case for predicting lifestyles and emergence of pathogens.</title>
        <authorList>
            <person name="Haridas S."/>
            <person name="Albert R."/>
            <person name="Binder M."/>
            <person name="Bloem J."/>
            <person name="Labutti K."/>
            <person name="Salamov A."/>
            <person name="Andreopoulos B."/>
            <person name="Baker S."/>
            <person name="Barry K."/>
            <person name="Bills G."/>
            <person name="Bluhm B."/>
            <person name="Cannon C."/>
            <person name="Castanera R."/>
            <person name="Culley D."/>
            <person name="Daum C."/>
            <person name="Ezra D."/>
            <person name="Gonzalez J."/>
            <person name="Henrissat B."/>
            <person name="Kuo A."/>
            <person name="Liang C."/>
            <person name="Lipzen A."/>
            <person name="Lutzoni F."/>
            <person name="Magnuson J."/>
            <person name="Mondo S."/>
            <person name="Nolan M."/>
            <person name="Ohm R."/>
            <person name="Pangilinan J."/>
            <person name="Park H.-J."/>
            <person name="Ramirez L."/>
            <person name="Alfaro M."/>
            <person name="Sun H."/>
            <person name="Tritt A."/>
            <person name="Yoshinaga Y."/>
            <person name="Zwiers L.-H."/>
            <person name="Turgeon B."/>
            <person name="Goodwin S."/>
            <person name="Spatafora J."/>
            <person name="Crous P."/>
            <person name="Grigoriev I."/>
        </authorList>
    </citation>
    <scope>NUCLEOTIDE SEQUENCE</scope>
    <source>
        <strain evidence="7">CBS 113389</strain>
    </source>
</reference>
<evidence type="ECO:0000256" key="3">
    <source>
        <dbReference type="ARBA" id="ARBA00023038"/>
    </source>
</evidence>
<evidence type="ECO:0000259" key="6">
    <source>
        <dbReference type="PROSITE" id="PS50023"/>
    </source>
</evidence>
<evidence type="ECO:0000256" key="4">
    <source>
        <dbReference type="PROSITE-ProRule" id="PRU00125"/>
    </source>
</evidence>
<dbReference type="AlphaFoldDB" id="A0A6A6PVK7"/>
<dbReference type="Gene3D" id="2.10.110.10">
    <property type="entry name" value="Cysteine Rich Protein"/>
    <property type="match status" value="2"/>
</dbReference>
<feature type="compositionally biased region" description="Polar residues" evidence="5">
    <location>
        <begin position="888"/>
        <end position="899"/>
    </location>
</feature>
<feature type="region of interest" description="Disordered" evidence="5">
    <location>
        <begin position="672"/>
        <end position="916"/>
    </location>
</feature>
<feature type="compositionally biased region" description="Low complexity" evidence="5">
    <location>
        <begin position="41"/>
        <end position="55"/>
    </location>
</feature>
<dbReference type="Proteomes" id="UP000799767">
    <property type="component" value="Unassembled WGS sequence"/>
</dbReference>
<dbReference type="CDD" id="cd08368">
    <property type="entry name" value="LIM"/>
    <property type="match status" value="1"/>
</dbReference>
<dbReference type="GO" id="GO:0030695">
    <property type="term" value="F:GTPase regulator activity"/>
    <property type="evidence" value="ECO:0007669"/>
    <property type="project" value="UniProtKB-ARBA"/>
</dbReference>
<dbReference type="GeneID" id="54476327"/>
<gene>
    <name evidence="7" type="ORF">BDY17DRAFT_309378</name>
</gene>
<evidence type="ECO:0000256" key="1">
    <source>
        <dbReference type="ARBA" id="ARBA00022723"/>
    </source>
</evidence>
<keyword evidence="8" id="KW-1185">Reference proteome</keyword>
<feature type="domain" description="LIM zinc-binding" evidence="6">
    <location>
        <begin position="924"/>
        <end position="987"/>
    </location>
</feature>
<accession>A0A6A6PVK7</accession>
<feature type="compositionally biased region" description="Basic and acidic residues" evidence="5">
    <location>
        <begin position="560"/>
        <end position="569"/>
    </location>
</feature>
<feature type="compositionally biased region" description="Low complexity" evidence="5">
    <location>
        <begin position="219"/>
        <end position="228"/>
    </location>
</feature>
<feature type="compositionally biased region" description="Pro residues" evidence="5">
    <location>
        <begin position="384"/>
        <end position="396"/>
    </location>
</feature>
<dbReference type="OrthoDB" id="1112565at2759"/>
<feature type="compositionally biased region" description="Basic and acidic residues" evidence="5">
    <location>
        <begin position="541"/>
        <end position="552"/>
    </location>
</feature>
<proteinExistence type="predicted"/>
<feature type="compositionally biased region" description="Low complexity" evidence="5">
    <location>
        <begin position="835"/>
        <end position="853"/>
    </location>
</feature>
<dbReference type="CDD" id="cd09397">
    <property type="entry name" value="LIM1_UF1"/>
    <property type="match status" value="1"/>
</dbReference>
<feature type="compositionally biased region" description="Basic and acidic residues" evidence="5">
    <location>
        <begin position="83"/>
        <end position="98"/>
    </location>
</feature>
<feature type="compositionally biased region" description="Low complexity" evidence="5">
    <location>
        <begin position="366"/>
        <end position="383"/>
    </location>
</feature>
<feature type="compositionally biased region" description="Polar residues" evidence="5">
    <location>
        <begin position="121"/>
        <end position="133"/>
    </location>
</feature>
<dbReference type="PANTHER" id="PTHR24210:SF14">
    <property type="entry name" value="LIM ZINC-BINDING DOMAIN-CONTAINING PROTEIN"/>
    <property type="match status" value="1"/>
</dbReference>
<name>A0A6A6PVK7_9PEZI</name>
<feature type="compositionally biased region" description="Polar residues" evidence="5">
    <location>
        <begin position="574"/>
        <end position="598"/>
    </location>
</feature>
<feature type="compositionally biased region" description="Basic and acidic residues" evidence="5">
    <location>
        <begin position="262"/>
        <end position="273"/>
    </location>
</feature>
<feature type="compositionally biased region" description="Basic residues" evidence="5">
    <location>
        <begin position="404"/>
        <end position="419"/>
    </location>
</feature>
<evidence type="ECO:0000256" key="5">
    <source>
        <dbReference type="SAM" id="MobiDB-lite"/>
    </source>
</evidence>
<keyword evidence="2 4" id="KW-0862">Zinc</keyword>
<dbReference type="InterPro" id="IPR017351">
    <property type="entry name" value="PINCH-1-4-like"/>
</dbReference>
<feature type="region of interest" description="Disordered" evidence="5">
    <location>
        <begin position="39"/>
        <end position="598"/>
    </location>
</feature>
<feature type="compositionally biased region" description="Low complexity" evidence="5">
    <location>
        <begin position="865"/>
        <end position="887"/>
    </location>
</feature>
<dbReference type="SUPFAM" id="SSF57716">
    <property type="entry name" value="Glucocorticoid receptor-like (DNA-binding domain)"/>
    <property type="match status" value="1"/>
</dbReference>
<dbReference type="EMBL" id="MU001634">
    <property type="protein sequence ID" value="KAF2484052.1"/>
    <property type="molecule type" value="Genomic_DNA"/>
</dbReference>
<dbReference type="FunFam" id="2.10.110.10:FF:000105">
    <property type="entry name" value="Similar to LIM domain-containing protein"/>
    <property type="match status" value="1"/>
</dbReference>
<feature type="compositionally biased region" description="Polar residues" evidence="5">
    <location>
        <begin position="490"/>
        <end position="511"/>
    </location>
</feature>
<protein>
    <recommendedName>
        <fullName evidence="6">LIM zinc-binding domain-containing protein</fullName>
    </recommendedName>
</protein>
<dbReference type="GO" id="GO:0046872">
    <property type="term" value="F:metal ion binding"/>
    <property type="evidence" value="ECO:0007669"/>
    <property type="project" value="UniProtKB-KW"/>
</dbReference>
<dbReference type="Pfam" id="PF00412">
    <property type="entry name" value="LIM"/>
    <property type="match status" value="2"/>
</dbReference>
<dbReference type="InterPro" id="IPR001781">
    <property type="entry name" value="Znf_LIM"/>
</dbReference>